<sequence length="476" mass="52970">MANLVKVGVVAFLIFCTLAQTAPTRQKDVFQKAVKKLVNAKGDTTRRGMKTLAGVPAALISHHNPEDCIFSEIAAIAAKIFPTSMEYTIDELLSPLDAKILDGDRIRLARAYLACVFERLKFLFECINHEYYTGFQKKLVGARALVWKFLLIFKNRGATYYGYNGISGPRSLELMLPDDKACLVQHVSEPSHETALSRDMPSSDDVQRSMEQLKEQMKIWIADWEASGRLVRKSQSVTTEWLHSDLKGRNAHGNDESFPPMMVESNDAVNESTPNPDNSIEYFNFFENNIDHGAHHDHPTTGLIDVFGKSEAQALESLDLTLGMHDPERLKGATLRIREPSPLALSSSHWHDSEPSSHSYDKGKRPMDASGAKDIYPSQQSQGDLDERPVHRKPRLGEASKGLTLNGFGKHYQLGISDIKAHLCPLFQLFHECGSTAGWFRGRQLRVITQFRDTLGSQTIGCSGGGKFKPLATAAI</sequence>
<name>A0A507CRA0_9FUNG</name>
<dbReference type="EMBL" id="QEAM01000314">
    <property type="protein sequence ID" value="TPX41560.1"/>
    <property type="molecule type" value="Genomic_DNA"/>
</dbReference>
<dbReference type="AlphaFoldDB" id="A0A507CRA0"/>
<organism evidence="3 4">
    <name type="scientific">Synchytrium endobioticum</name>
    <dbReference type="NCBI Taxonomy" id="286115"/>
    <lineage>
        <taxon>Eukaryota</taxon>
        <taxon>Fungi</taxon>
        <taxon>Fungi incertae sedis</taxon>
        <taxon>Chytridiomycota</taxon>
        <taxon>Chytridiomycota incertae sedis</taxon>
        <taxon>Chytridiomycetes</taxon>
        <taxon>Synchytriales</taxon>
        <taxon>Synchytriaceae</taxon>
        <taxon>Synchytrium</taxon>
    </lineage>
</organism>
<evidence type="ECO:0000313" key="4">
    <source>
        <dbReference type="Proteomes" id="UP000320475"/>
    </source>
</evidence>
<protein>
    <submittedName>
        <fullName evidence="3">Uncharacterized protein</fullName>
    </submittedName>
</protein>
<proteinExistence type="predicted"/>
<evidence type="ECO:0000313" key="3">
    <source>
        <dbReference type="EMBL" id="TPX41560.1"/>
    </source>
</evidence>
<feature type="chain" id="PRO_5021436306" evidence="2">
    <location>
        <begin position="22"/>
        <end position="476"/>
    </location>
</feature>
<feature type="compositionally biased region" description="Basic and acidic residues" evidence="1">
    <location>
        <begin position="349"/>
        <end position="367"/>
    </location>
</feature>
<evidence type="ECO:0000256" key="1">
    <source>
        <dbReference type="SAM" id="MobiDB-lite"/>
    </source>
</evidence>
<keyword evidence="2" id="KW-0732">Signal</keyword>
<reference evidence="3 4" key="1">
    <citation type="journal article" date="2019" name="Sci. Rep.">
        <title>Comparative genomics of chytrid fungi reveal insights into the obligate biotrophic and pathogenic lifestyle of Synchytrium endobioticum.</title>
        <authorList>
            <person name="van de Vossenberg B.T.L.H."/>
            <person name="Warris S."/>
            <person name="Nguyen H.D.T."/>
            <person name="van Gent-Pelzer M.P.E."/>
            <person name="Joly D.L."/>
            <person name="van de Geest H.C."/>
            <person name="Bonants P.J.M."/>
            <person name="Smith D.S."/>
            <person name="Levesque C.A."/>
            <person name="van der Lee T.A.J."/>
        </authorList>
    </citation>
    <scope>NUCLEOTIDE SEQUENCE [LARGE SCALE GENOMIC DNA]</scope>
    <source>
        <strain evidence="3 4">LEV6574</strain>
    </source>
</reference>
<feature type="region of interest" description="Disordered" evidence="1">
    <location>
        <begin position="343"/>
        <end position="398"/>
    </location>
</feature>
<comment type="caution">
    <text evidence="3">The sequence shown here is derived from an EMBL/GenBank/DDBJ whole genome shotgun (WGS) entry which is preliminary data.</text>
</comment>
<feature type="signal peptide" evidence="2">
    <location>
        <begin position="1"/>
        <end position="21"/>
    </location>
</feature>
<gene>
    <name evidence="3" type="ORF">SeLEV6574_g06027</name>
</gene>
<accession>A0A507CRA0</accession>
<dbReference type="Proteomes" id="UP000320475">
    <property type="component" value="Unassembled WGS sequence"/>
</dbReference>
<evidence type="ECO:0000256" key="2">
    <source>
        <dbReference type="SAM" id="SignalP"/>
    </source>
</evidence>
<dbReference type="VEuPathDB" id="FungiDB:SeMB42_g07974"/>